<feature type="repeat" description="WD" evidence="7">
    <location>
        <begin position="606"/>
        <end position="634"/>
    </location>
</feature>
<evidence type="ECO:0000313" key="10">
    <source>
        <dbReference type="Proteomes" id="UP001174997"/>
    </source>
</evidence>
<keyword evidence="3 7" id="KW-0853">WD repeat</keyword>
<feature type="region of interest" description="Disordered" evidence="8">
    <location>
        <begin position="1"/>
        <end position="71"/>
    </location>
</feature>
<sequence>MSRRRQQQKEKPSSSSDEEGSFAQFSNEEEEDISMSDAHNSFDTDSDSDSGSDFDSKNKPTLLPKDSDEEDLERLVLGTKSADDFRSRLFAGDDFLPDVTDSKALVPVATQDEDDDDQIKNVDDAMLFMVDTVGGGEGVIAHAEKKAEESVDKPAWEDSDDERLTVSLAGVGRLRKLREFEGEDVVNGTAYSERLRAQYLRMYPLPEWARPAEKKTRRTRRRSSAAGGGSEESGLSAGEEMDSDEEGEEYDDVLPLEQFLRDVNAFAEDDTRSTKRRKLAPETLDIQRTRDIPDTHKSGVSCLAFHPRHPILLSTSVSSVMFLHHVDAAAYPTPNPMLTSVQVRRTDLRRAAFLSVKGEDGEGQGEEVVFAGRRKYFHSWNLATGSVRKVSKIAGHQKEHKTMERFRTSPCGRWMAVAASDRKGGGMLNILNAATMQWVAQARIDGRGGVADFQWWSNGEGLTIAGKDGQVAEWSLESKRTVGVWRDEGSVGGTVLAMGGRNGPKAIGQDRWVAVGNTSGIVNIYDRNELLVAGKDKNDVEIKKLPTPRRVLEQLTTAITILSFSPDGQLMVFGSNLKKDALRLVHLPSCTVYRNWPTEQTPLGRVSAVAFSADSSIIAIGNDAGKVRLWEIRG</sequence>
<dbReference type="SMART" id="SM00320">
    <property type="entry name" value="WD40"/>
    <property type="match status" value="5"/>
</dbReference>
<evidence type="ECO:0000256" key="2">
    <source>
        <dbReference type="ARBA" id="ARBA00022552"/>
    </source>
</evidence>
<proteinExistence type="inferred from homology"/>
<evidence type="ECO:0000256" key="3">
    <source>
        <dbReference type="ARBA" id="ARBA00022574"/>
    </source>
</evidence>
<dbReference type="PROSITE" id="PS50082">
    <property type="entry name" value="WD_REPEATS_2"/>
    <property type="match status" value="1"/>
</dbReference>
<gene>
    <name evidence="9" type="ORF">QBC41DRAFT_331584</name>
</gene>
<comment type="similarity">
    <text evidence="6">Belongs to the WD repeat UTP18 family.</text>
</comment>
<dbReference type="InterPro" id="IPR036322">
    <property type="entry name" value="WD40_repeat_dom_sf"/>
</dbReference>
<dbReference type="Proteomes" id="UP001174997">
    <property type="component" value="Unassembled WGS sequence"/>
</dbReference>
<keyword evidence="2" id="KW-0698">rRNA processing</keyword>
<accession>A0AA39YV60</accession>
<dbReference type="GO" id="GO:0034388">
    <property type="term" value="C:Pwp2p-containing subcomplex of 90S preribosome"/>
    <property type="evidence" value="ECO:0007669"/>
    <property type="project" value="TreeGrafter"/>
</dbReference>
<evidence type="ECO:0000256" key="7">
    <source>
        <dbReference type="PROSITE-ProRule" id="PRU00221"/>
    </source>
</evidence>
<dbReference type="GO" id="GO:0032040">
    <property type="term" value="C:small-subunit processome"/>
    <property type="evidence" value="ECO:0007669"/>
    <property type="project" value="TreeGrafter"/>
</dbReference>
<dbReference type="InterPro" id="IPR001680">
    <property type="entry name" value="WD40_rpt"/>
</dbReference>
<keyword evidence="10" id="KW-1185">Reference proteome</keyword>
<dbReference type="AlphaFoldDB" id="A0AA39YV60"/>
<dbReference type="InterPro" id="IPR045161">
    <property type="entry name" value="Utp18"/>
</dbReference>
<keyword evidence="4" id="KW-0677">Repeat</keyword>
<dbReference type="PANTHER" id="PTHR18359:SF0">
    <property type="entry name" value="U3 SMALL NUCLEOLAR RNA-ASSOCIATED PROTEIN 18 HOMOLOG"/>
    <property type="match status" value="1"/>
</dbReference>
<evidence type="ECO:0000313" key="9">
    <source>
        <dbReference type="EMBL" id="KAK0659219.1"/>
    </source>
</evidence>
<reference evidence="9" key="1">
    <citation type="submission" date="2023-06" db="EMBL/GenBank/DDBJ databases">
        <title>Genome-scale phylogeny and comparative genomics of the fungal order Sordariales.</title>
        <authorList>
            <consortium name="Lawrence Berkeley National Laboratory"/>
            <person name="Hensen N."/>
            <person name="Bonometti L."/>
            <person name="Westerberg I."/>
            <person name="Brannstrom I.O."/>
            <person name="Guillou S."/>
            <person name="Cros-Aarteil S."/>
            <person name="Calhoun S."/>
            <person name="Haridas S."/>
            <person name="Kuo A."/>
            <person name="Mondo S."/>
            <person name="Pangilinan J."/>
            <person name="Riley R."/>
            <person name="Labutti K."/>
            <person name="Andreopoulos B."/>
            <person name="Lipzen A."/>
            <person name="Chen C."/>
            <person name="Yanf M."/>
            <person name="Daum C."/>
            <person name="Ng V."/>
            <person name="Clum A."/>
            <person name="Steindorff A."/>
            <person name="Ohm R."/>
            <person name="Martin F."/>
            <person name="Silar P."/>
            <person name="Natvig D."/>
            <person name="Lalanne C."/>
            <person name="Gautier V."/>
            <person name="Ament-Velasquez S.L."/>
            <person name="Kruys A."/>
            <person name="Hutchinson M.I."/>
            <person name="Powell A.J."/>
            <person name="Barry K."/>
            <person name="Miller A.N."/>
            <person name="Grigoriev I.V."/>
            <person name="Debuchy R."/>
            <person name="Gladieux P."/>
            <person name="Thoren M.H."/>
            <person name="Johannesson H."/>
        </authorList>
    </citation>
    <scope>NUCLEOTIDE SEQUENCE</scope>
    <source>
        <strain evidence="9">CBS 307.81</strain>
    </source>
</reference>
<protein>
    <submittedName>
        <fullName evidence="9">U3 small nucleolar RNA-associated protein 18</fullName>
    </submittedName>
</protein>
<feature type="region of interest" description="Disordered" evidence="8">
    <location>
        <begin position="211"/>
        <end position="250"/>
    </location>
</feature>
<evidence type="ECO:0000256" key="5">
    <source>
        <dbReference type="ARBA" id="ARBA00023242"/>
    </source>
</evidence>
<dbReference type="FunFam" id="2.130.10.10:FF:000549">
    <property type="entry name" value="Small nucleolar ribonucleoprotein complex subunit"/>
    <property type="match status" value="1"/>
</dbReference>
<keyword evidence="5" id="KW-0539">Nucleus</keyword>
<evidence type="ECO:0000256" key="8">
    <source>
        <dbReference type="SAM" id="MobiDB-lite"/>
    </source>
</evidence>
<dbReference type="PROSITE" id="PS50294">
    <property type="entry name" value="WD_REPEATS_REGION"/>
    <property type="match status" value="1"/>
</dbReference>
<evidence type="ECO:0000256" key="6">
    <source>
        <dbReference type="ARBA" id="ARBA00025767"/>
    </source>
</evidence>
<name>A0AA39YV60_9PEZI</name>
<dbReference type="Pfam" id="PF00400">
    <property type="entry name" value="WD40"/>
    <property type="match status" value="2"/>
</dbReference>
<dbReference type="PANTHER" id="PTHR18359">
    <property type="entry name" value="WD-REPEAT PROTEIN-RELATED"/>
    <property type="match status" value="1"/>
</dbReference>
<comment type="caution">
    <text evidence="9">The sequence shown here is derived from an EMBL/GenBank/DDBJ whole genome shotgun (WGS) entry which is preliminary data.</text>
</comment>
<dbReference type="SUPFAM" id="SSF50978">
    <property type="entry name" value="WD40 repeat-like"/>
    <property type="match status" value="1"/>
</dbReference>
<evidence type="ECO:0000256" key="4">
    <source>
        <dbReference type="ARBA" id="ARBA00022737"/>
    </source>
</evidence>
<feature type="compositionally biased region" description="Acidic residues" evidence="8">
    <location>
        <begin position="239"/>
        <end position="250"/>
    </location>
</feature>
<dbReference type="Gene3D" id="2.130.10.10">
    <property type="entry name" value="YVTN repeat-like/Quinoprotein amine dehydrogenase"/>
    <property type="match status" value="1"/>
</dbReference>
<comment type="subcellular location">
    <subcellularLocation>
        <location evidence="1">Nucleus</location>
        <location evidence="1">Nucleolus</location>
    </subcellularLocation>
</comment>
<evidence type="ECO:0000256" key="1">
    <source>
        <dbReference type="ARBA" id="ARBA00004604"/>
    </source>
</evidence>
<dbReference type="InterPro" id="IPR015943">
    <property type="entry name" value="WD40/YVTN_repeat-like_dom_sf"/>
</dbReference>
<organism evidence="9 10">
    <name type="scientific">Cercophora samala</name>
    <dbReference type="NCBI Taxonomy" id="330535"/>
    <lineage>
        <taxon>Eukaryota</taxon>
        <taxon>Fungi</taxon>
        <taxon>Dikarya</taxon>
        <taxon>Ascomycota</taxon>
        <taxon>Pezizomycotina</taxon>
        <taxon>Sordariomycetes</taxon>
        <taxon>Sordariomycetidae</taxon>
        <taxon>Sordariales</taxon>
        <taxon>Lasiosphaeriaceae</taxon>
        <taxon>Cercophora</taxon>
    </lineage>
</organism>
<dbReference type="EMBL" id="JAULSY010000186">
    <property type="protein sequence ID" value="KAK0659219.1"/>
    <property type="molecule type" value="Genomic_DNA"/>
</dbReference>
<dbReference type="GO" id="GO:0006364">
    <property type="term" value="P:rRNA processing"/>
    <property type="evidence" value="ECO:0007669"/>
    <property type="project" value="UniProtKB-KW"/>
</dbReference>